<dbReference type="OrthoDB" id="5303367at2759"/>
<dbReference type="PANTHER" id="PTHR10622:SF12">
    <property type="entry name" value="HET DOMAIN-CONTAINING PROTEIN"/>
    <property type="match status" value="1"/>
</dbReference>
<reference evidence="3" key="1">
    <citation type="submission" date="2014-04" db="EMBL/GenBank/DDBJ databases">
        <title>Evolutionary Origins and Diversification of the Mycorrhizal Mutualists.</title>
        <authorList>
            <consortium name="DOE Joint Genome Institute"/>
            <consortium name="Mycorrhizal Genomics Consortium"/>
            <person name="Kohler A."/>
            <person name="Kuo A."/>
            <person name="Nagy L.G."/>
            <person name="Floudas D."/>
            <person name="Copeland A."/>
            <person name="Barry K.W."/>
            <person name="Cichocki N."/>
            <person name="Veneault-Fourrey C."/>
            <person name="LaButti K."/>
            <person name="Lindquist E.A."/>
            <person name="Lipzen A."/>
            <person name="Lundell T."/>
            <person name="Morin E."/>
            <person name="Murat C."/>
            <person name="Riley R."/>
            <person name="Ohm R."/>
            <person name="Sun H."/>
            <person name="Tunlid A."/>
            <person name="Henrissat B."/>
            <person name="Grigoriev I.V."/>
            <person name="Hibbett D.S."/>
            <person name="Martin F."/>
        </authorList>
    </citation>
    <scope>NUCLEOTIDE SEQUENCE [LARGE SCALE GENOMIC DNA]</scope>
    <source>
        <strain evidence="3">FD-334 SS-4</strain>
    </source>
</reference>
<dbReference type="AlphaFoldDB" id="A0A0D2KU64"/>
<evidence type="ECO:0000313" key="3">
    <source>
        <dbReference type="Proteomes" id="UP000054270"/>
    </source>
</evidence>
<feature type="domain" description="Heterokaryon incompatibility" evidence="1">
    <location>
        <begin position="57"/>
        <end position="147"/>
    </location>
</feature>
<organism evidence="2 3">
    <name type="scientific">Hypholoma sublateritium (strain FD-334 SS-4)</name>
    <dbReference type="NCBI Taxonomy" id="945553"/>
    <lineage>
        <taxon>Eukaryota</taxon>
        <taxon>Fungi</taxon>
        <taxon>Dikarya</taxon>
        <taxon>Basidiomycota</taxon>
        <taxon>Agaricomycotina</taxon>
        <taxon>Agaricomycetes</taxon>
        <taxon>Agaricomycetidae</taxon>
        <taxon>Agaricales</taxon>
        <taxon>Agaricineae</taxon>
        <taxon>Strophariaceae</taxon>
        <taxon>Hypholoma</taxon>
    </lineage>
</organism>
<dbReference type="STRING" id="945553.A0A0D2KU64"/>
<dbReference type="EMBL" id="KN817593">
    <property type="protein sequence ID" value="KJA18137.1"/>
    <property type="molecule type" value="Genomic_DNA"/>
</dbReference>
<dbReference type="Proteomes" id="UP000054270">
    <property type="component" value="Unassembled WGS sequence"/>
</dbReference>
<evidence type="ECO:0000313" key="2">
    <source>
        <dbReference type="EMBL" id="KJA18137.1"/>
    </source>
</evidence>
<dbReference type="Pfam" id="PF06985">
    <property type="entry name" value="HET"/>
    <property type="match status" value="1"/>
</dbReference>
<dbReference type="PANTHER" id="PTHR10622">
    <property type="entry name" value="HET DOMAIN-CONTAINING PROTEIN"/>
    <property type="match status" value="1"/>
</dbReference>
<keyword evidence="3" id="KW-1185">Reference proteome</keyword>
<accession>A0A0D2KU64</accession>
<sequence>MPIRVLAFDETGSQMVLLERNKILERILRQVFVQTSSNVFRETPAQLKELVNTTAQYAILSHTWIRDDGCDVVFQDWKDRELNRRGYTKIAMFCRVAATKHKVTFGWMDTVCINKDSSSELDESIRSMYRWYRNSHVCVAYLSETQDLENMHLDSWFTRGWTLQELLAPCRTYFYNKNWAIFGTATLRYVDESILRDAIQSSNFDVKAWTALIWKQIEQATTITSLEYQLFENLRDPNARPGADGLFSRIMQLASRRTVTREEDKVYSIMGLLNVEISIAYGEGSKRALLRLLRECLAMIPNVLDIFNHAFSKPPQLLTSDINDYLNRSETITAQAEIRKWKSKEPLIYTHLGVRISLLLFPAVVKGERHQYTPQGGVSGSALVETTHGSTSYNLLDRFIYPKINSFIGLGRISETHVVFGVINFNTDNNNIVIYQHSLAIPLSLTVWNERMGLLYSRAIIPVIRPVICTLQRSDIPGLQTFLIPKNELETHGIRLITAHLS</sequence>
<name>A0A0D2KU64_HYPSF</name>
<evidence type="ECO:0000259" key="1">
    <source>
        <dbReference type="Pfam" id="PF06985"/>
    </source>
</evidence>
<proteinExistence type="predicted"/>
<gene>
    <name evidence="2" type="ORF">HYPSUDRAFT_968615</name>
</gene>
<dbReference type="InterPro" id="IPR010730">
    <property type="entry name" value="HET"/>
</dbReference>
<protein>
    <recommendedName>
        <fullName evidence="1">Heterokaryon incompatibility domain-containing protein</fullName>
    </recommendedName>
</protein>